<evidence type="ECO:0000313" key="8">
    <source>
        <dbReference type="Proteomes" id="UP000253606"/>
    </source>
</evidence>
<dbReference type="PANTHER" id="PTHR43712:SF2">
    <property type="entry name" value="O-METHYLTRANSFERASE CICE"/>
    <property type="match status" value="1"/>
</dbReference>
<keyword evidence="3" id="KW-0949">S-adenosyl-L-methionine</keyword>
<dbReference type="PANTHER" id="PTHR43712">
    <property type="entry name" value="PUTATIVE (AFU_ORTHOLOGUE AFUA_4G14580)-RELATED"/>
    <property type="match status" value="1"/>
</dbReference>
<name>A0A2Z5FVK3_9BACT</name>
<dbReference type="Pfam" id="PF00891">
    <property type="entry name" value="Methyltransf_2"/>
    <property type="match status" value="1"/>
</dbReference>
<dbReference type="Proteomes" id="UP000253606">
    <property type="component" value="Chromosome"/>
</dbReference>
<evidence type="ECO:0000256" key="4">
    <source>
        <dbReference type="PIRSR" id="PIRSR005739-1"/>
    </source>
</evidence>
<protein>
    <submittedName>
        <fullName evidence="7">O-methyltransferase</fullName>
    </submittedName>
</protein>
<dbReference type="InterPro" id="IPR036390">
    <property type="entry name" value="WH_DNA-bd_sf"/>
</dbReference>
<reference evidence="7 8" key="1">
    <citation type="journal article" date="2018" name="Front. Microbiol.">
        <title>Hydrolytic Capabilities as a Key to Environmental Success: Chitinolytic and Cellulolytic Acidobacteria From Acidic Sub-arctic Soils and Boreal Peatlands.</title>
        <authorList>
            <person name="Belova S.E."/>
            <person name="Ravin N.V."/>
            <person name="Pankratov T.A."/>
            <person name="Rakitin A.L."/>
            <person name="Ivanova A.A."/>
            <person name="Beletsky A.V."/>
            <person name="Mardanov A.V."/>
            <person name="Sinninghe Damste J.S."/>
            <person name="Dedysh S.N."/>
        </authorList>
    </citation>
    <scope>NUCLEOTIDE SEQUENCE [LARGE SCALE GENOMIC DNA]</scope>
    <source>
        <strain evidence="7 8">SBC82</strain>
    </source>
</reference>
<dbReference type="GO" id="GO:0032259">
    <property type="term" value="P:methylation"/>
    <property type="evidence" value="ECO:0007669"/>
    <property type="project" value="UniProtKB-KW"/>
</dbReference>
<evidence type="ECO:0000313" key="7">
    <source>
        <dbReference type="EMBL" id="AXC10446.1"/>
    </source>
</evidence>
<evidence type="ECO:0000256" key="1">
    <source>
        <dbReference type="ARBA" id="ARBA00022603"/>
    </source>
</evidence>
<dbReference type="InterPro" id="IPR016461">
    <property type="entry name" value="COMT-like"/>
</dbReference>
<keyword evidence="8" id="KW-1185">Reference proteome</keyword>
<dbReference type="GO" id="GO:0046983">
    <property type="term" value="F:protein dimerization activity"/>
    <property type="evidence" value="ECO:0007669"/>
    <property type="project" value="InterPro"/>
</dbReference>
<keyword evidence="2 7" id="KW-0808">Transferase</keyword>
<dbReference type="Gene3D" id="1.10.287.1350">
    <property type="match status" value="1"/>
</dbReference>
<dbReference type="InterPro" id="IPR036388">
    <property type="entry name" value="WH-like_DNA-bd_sf"/>
</dbReference>
<dbReference type="SUPFAM" id="SSF46785">
    <property type="entry name" value="Winged helix' DNA-binding domain"/>
    <property type="match status" value="1"/>
</dbReference>
<evidence type="ECO:0000259" key="5">
    <source>
        <dbReference type="Pfam" id="PF00891"/>
    </source>
</evidence>
<dbReference type="PIRSF" id="PIRSF005739">
    <property type="entry name" value="O-mtase"/>
    <property type="match status" value="1"/>
</dbReference>
<accession>A0A2Z5FVK3</accession>
<gene>
    <name evidence="7" type="ORF">ACPOL_1095</name>
</gene>
<dbReference type="SUPFAM" id="SSF53335">
    <property type="entry name" value="S-adenosyl-L-methionine-dependent methyltransferases"/>
    <property type="match status" value="1"/>
</dbReference>
<dbReference type="PROSITE" id="PS51683">
    <property type="entry name" value="SAM_OMT_II"/>
    <property type="match status" value="1"/>
</dbReference>
<keyword evidence="1 7" id="KW-0489">Methyltransferase</keyword>
<dbReference type="KEGG" id="abas:ACPOL_1095"/>
<dbReference type="Pfam" id="PF08100">
    <property type="entry name" value="Dimerisation"/>
    <property type="match status" value="1"/>
</dbReference>
<dbReference type="EMBL" id="CP030840">
    <property type="protein sequence ID" value="AXC10446.1"/>
    <property type="molecule type" value="Genomic_DNA"/>
</dbReference>
<dbReference type="GO" id="GO:0008171">
    <property type="term" value="F:O-methyltransferase activity"/>
    <property type="evidence" value="ECO:0007669"/>
    <property type="project" value="InterPro"/>
</dbReference>
<evidence type="ECO:0000256" key="3">
    <source>
        <dbReference type="ARBA" id="ARBA00022691"/>
    </source>
</evidence>
<dbReference type="CDD" id="cd02440">
    <property type="entry name" value="AdoMet_MTases"/>
    <property type="match status" value="1"/>
</dbReference>
<dbReference type="InterPro" id="IPR012967">
    <property type="entry name" value="COMT_dimerisation"/>
</dbReference>
<proteinExistence type="predicted"/>
<organism evidence="7 8">
    <name type="scientific">Acidisarcina polymorpha</name>
    <dbReference type="NCBI Taxonomy" id="2211140"/>
    <lineage>
        <taxon>Bacteria</taxon>
        <taxon>Pseudomonadati</taxon>
        <taxon>Acidobacteriota</taxon>
        <taxon>Terriglobia</taxon>
        <taxon>Terriglobales</taxon>
        <taxon>Acidobacteriaceae</taxon>
        <taxon>Acidisarcina</taxon>
    </lineage>
</organism>
<evidence type="ECO:0000259" key="6">
    <source>
        <dbReference type="Pfam" id="PF08100"/>
    </source>
</evidence>
<feature type="domain" description="O-methyltransferase C-terminal" evidence="5">
    <location>
        <begin position="126"/>
        <end position="332"/>
    </location>
</feature>
<evidence type="ECO:0000256" key="2">
    <source>
        <dbReference type="ARBA" id="ARBA00022679"/>
    </source>
</evidence>
<dbReference type="InterPro" id="IPR029063">
    <property type="entry name" value="SAM-dependent_MTases_sf"/>
</dbReference>
<dbReference type="Gene3D" id="1.10.10.10">
    <property type="entry name" value="Winged helix-like DNA-binding domain superfamily/Winged helix DNA-binding domain"/>
    <property type="match status" value="1"/>
</dbReference>
<dbReference type="InterPro" id="IPR001077">
    <property type="entry name" value="COMT_C"/>
</dbReference>
<feature type="active site" description="Proton acceptor" evidence="4">
    <location>
        <position position="261"/>
    </location>
</feature>
<dbReference type="RefSeq" id="WP_201759100.1">
    <property type="nucleotide sequence ID" value="NZ_CP030840.1"/>
</dbReference>
<dbReference type="AlphaFoldDB" id="A0A2Z5FVK3"/>
<sequence>MASDSRNGSLSDTRDIYGSKNDYAQMFQMIVGYAISQIVRNAAVFSFAEHLALGPKTAAEIAQAESLNLDATFRLMRACASLGLMTYQEDSGFTATPLLRTLHKDDPNSLRGTALAQPASGHWLPWGRLSDAIRSGQPQDVAALGCKTWEHFAKTPADAEAFTQFMEASSLGISREAAGLLDTRSISVAVDVGGASGTLVHALMKANAALQGVVFDLPHIVPAAMKAAGKLGLDDRFSVAAGDFFSSVPPADLYLLKWILHDWDDDACISILKNCRRSINPGGRIVLIEMVIEEIGAPGITTLVDLTMLVLHGGRERSLQEYKTLLNAAGFQFTTSTATATPFVLIEAQAI</sequence>
<feature type="domain" description="O-methyltransferase dimerisation" evidence="6">
    <location>
        <begin position="28"/>
        <end position="104"/>
    </location>
</feature>
<dbReference type="Gene3D" id="3.40.50.150">
    <property type="entry name" value="Vaccinia Virus protein VP39"/>
    <property type="match status" value="1"/>
</dbReference>